<evidence type="ECO:0000313" key="3">
    <source>
        <dbReference type="Proteomes" id="UP000675664"/>
    </source>
</evidence>
<dbReference type="RefSeq" id="WP_227016793.1">
    <property type="nucleotide sequence ID" value="NZ_JAGSND010000001.1"/>
</dbReference>
<dbReference type="AlphaFoldDB" id="A0A8J7VX44"/>
<gene>
    <name evidence="2" type="ORF">KCX82_02170</name>
</gene>
<dbReference type="EMBL" id="JAGSND010000001">
    <property type="protein sequence ID" value="MBR0596672.1"/>
    <property type="molecule type" value="Genomic_DNA"/>
</dbReference>
<accession>A0A8J7VX44</accession>
<keyword evidence="1" id="KW-1133">Transmembrane helix</keyword>
<protein>
    <recommendedName>
        <fullName evidence="4">DUF4179 domain-containing protein</fullName>
    </recommendedName>
</protein>
<comment type="caution">
    <text evidence="2">The sequence shown here is derived from an EMBL/GenBank/DDBJ whole genome shotgun (WGS) entry which is preliminary data.</text>
</comment>
<evidence type="ECO:0000256" key="1">
    <source>
        <dbReference type="SAM" id="Phobius"/>
    </source>
</evidence>
<keyword evidence="1" id="KW-0472">Membrane</keyword>
<dbReference type="Proteomes" id="UP000675664">
    <property type="component" value="Unassembled WGS sequence"/>
</dbReference>
<evidence type="ECO:0000313" key="2">
    <source>
        <dbReference type="EMBL" id="MBR0596672.1"/>
    </source>
</evidence>
<name>A0A8J7VX44_9FIRM</name>
<proteinExistence type="predicted"/>
<reference evidence="2" key="1">
    <citation type="submission" date="2021-04" db="EMBL/GenBank/DDBJ databases">
        <title>Sinoanaerobacter chloroacetimidivorans sp. nov., an obligate anaerobic bacterium isolated from anaerobic sludge.</title>
        <authorList>
            <person name="Bao Y."/>
        </authorList>
    </citation>
    <scope>NUCLEOTIDE SEQUENCE</scope>
    <source>
        <strain evidence="2">BAD-6</strain>
    </source>
</reference>
<sequence>MDQFDDRIKAKAKLEPIFLPEGFEERNDQLIKGLDAPIISKRTFKIPVFRFFRSPVIAAFMIVVLSCSAAAAYTLSGGDFFKQFFEDKANNDAGNDYNYMNTEQLNDMASSTVGTVVGTEYLTIDVMGVIVSGNTAKIMLRVTANQLDSVLYDNGMEPLENYRFHDAVSGSLFNDFEMGSIGYYYSDKNENLAPNQFEILYTLIGKGDFEKAQYTIELKDFGYFDFSREDQFAPLYSGSWQFNVAFDPDSDTSKSLFIDKNIMIGGYSFSLNSVNITPLACTINLKCNEGDEVYLDKHITEIFKTFNEESKDCSLMLANGTTLSSGQFDVSPSGGAEGFTLILVFNGPITVDSIVSLSLFGIEYSLNQ</sequence>
<evidence type="ECO:0008006" key="4">
    <source>
        <dbReference type="Google" id="ProtNLM"/>
    </source>
</evidence>
<keyword evidence="3" id="KW-1185">Reference proteome</keyword>
<reference evidence="2" key="2">
    <citation type="submission" date="2021-04" db="EMBL/GenBank/DDBJ databases">
        <authorList>
            <person name="Liu J."/>
        </authorList>
    </citation>
    <scope>NUCLEOTIDE SEQUENCE</scope>
    <source>
        <strain evidence="2">BAD-6</strain>
    </source>
</reference>
<feature type="transmembrane region" description="Helical" evidence="1">
    <location>
        <begin position="51"/>
        <end position="75"/>
    </location>
</feature>
<keyword evidence="1" id="KW-0812">Transmembrane</keyword>
<organism evidence="2 3">
    <name type="scientific">Sinanaerobacter chloroacetimidivorans</name>
    <dbReference type="NCBI Taxonomy" id="2818044"/>
    <lineage>
        <taxon>Bacteria</taxon>
        <taxon>Bacillati</taxon>
        <taxon>Bacillota</taxon>
        <taxon>Clostridia</taxon>
        <taxon>Peptostreptococcales</taxon>
        <taxon>Anaerovoracaceae</taxon>
        <taxon>Sinanaerobacter</taxon>
    </lineage>
</organism>